<gene>
    <name evidence="2" type="ORF">ACFPO9_16935</name>
</gene>
<proteinExistence type="predicted"/>
<dbReference type="EMBL" id="JBHSMZ010000014">
    <property type="protein sequence ID" value="MFC5550202.1"/>
    <property type="molecule type" value="Genomic_DNA"/>
</dbReference>
<feature type="transmembrane region" description="Helical" evidence="1">
    <location>
        <begin position="21"/>
        <end position="43"/>
    </location>
</feature>
<keyword evidence="1" id="KW-0812">Transmembrane</keyword>
<keyword evidence="1" id="KW-0472">Membrane</keyword>
<sequence>MLRNSLNASRPLRTKLRTRQHGYLLLELGLVLIISTILLAGTFSKIVDSVDQLNAESTSDYLKELQGGVNRYIEENAVALKTGNAITGFTDPMRPTITELKANKYYLDPSFGQTSALGLSFAVWLVKTPACPSGAGCVITGIAYSTTNYKDPSGNVRIDVLAKAYNSLGPDGAMSFVEAPGLLRFPGGASYGNPVNSAGVLGIRVGNGSGLSSLLSPYYRLDGSKALTGAMDANNNDIKNVNDLQVAGGVTAKNVDVTGSLTMIGVSATPGSACGPDQIVRKTPNGDSMAICAGGIWQKIGSAIPGVGEGVPCSSPGQLGSDATGISYVCNGFVWSSINTTVMPNSACTPDGRLAVSFTKEQLVCKNGSYIKLLSLLGKSVELYLRSVTDGTAVAKPTCDTGGTAAYKFLLTQTVVDVSVTPPRQAMYVTAIDNGSTWTVKIKVKDNTGAEFTANNYSVSAIMKVECVY</sequence>
<evidence type="ECO:0000313" key="3">
    <source>
        <dbReference type="Proteomes" id="UP001596086"/>
    </source>
</evidence>
<comment type="caution">
    <text evidence="2">The sequence shown here is derived from an EMBL/GenBank/DDBJ whole genome shotgun (WGS) entry which is preliminary data.</text>
</comment>
<dbReference type="Proteomes" id="UP001596086">
    <property type="component" value="Unassembled WGS sequence"/>
</dbReference>
<evidence type="ECO:0000256" key="1">
    <source>
        <dbReference type="SAM" id="Phobius"/>
    </source>
</evidence>
<evidence type="ECO:0000313" key="2">
    <source>
        <dbReference type="EMBL" id="MFC5550202.1"/>
    </source>
</evidence>
<accession>A0ABW0S195</accession>
<keyword evidence="1" id="KW-1133">Transmembrane helix</keyword>
<name>A0ABW0S195_9BURK</name>
<keyword evidence="3" id="KW-1185">Reference proteome</keyword>
<dbReference type="RefSeq" id="WP_379772438.1">
    <property type="nucleotide sequence ID" value="NZ_JBHSMZ010000014.1"/>
</dbReference>
<reference evidence="3" key="1">
    <citation type="journal article" date="2019" name="Int. J. Syst. Evol. Microbiol.">
        <title>The Global Catalogue of Microorganisms (GCM) 10K type strain sequencing project: providing services to taxonomists for standard genome sequencing and annotation.</title>
        <authorList>
            <consortium name="The Broad Institute Genomics Platform"/>
            <consortium name="The Broad Institute Genome Sequencing Center for Infectious Disease"/>
            <person name="Wu L."/>
            <person name="Ma J."/>
        </authorList>
    </citation>
    <scope>NUCLEOTIDE SEQUENCE [LARGE SCALE GENOMIC DNA]</scope>
    <source>
        <strain evidence="3">CGMCC 4.5798</strain>
    </source>
</reference>
<organism evidence="2 3">
    <name type="scientific">Massilia aerilata</name>
    <dbReference type="NCBI Taxonomy" id="453817"/>
    <lineage>
        <taxon>Bacteria</taxon>
        <taxon>Pseudomonadati</taxon>
        <taxon>Pseudomonadota</taxon>
        <taxon>Betaproteobacteria</taxon>
        <taxon>Burkholderiales</taxon>
        <taxon>Oxalobacteraceae</taxon>
        <taxon>Telluria group</taxon>
        <taxon>Massilia</taxon>
    </lineage>
</organism>
<protein>
    <recommendedName>
        <fullName evidence="4">Shufflon system plasmid conjugative transfer pilus tip adhesin PilV</fullName>
    </recommendedName>
</protein>
<evidence type="ECO:0008006" key="4">
    <source>
        <dbReference type="Google" id="ProtNLM"/>
    </source>
</evidence>